<accession>A0ABR2HQA3</accession>
<reference evidence="3 4" key="1">
    <citation type="journal article" date="2024" name="IMA Fungus">
        <title>Apiospora arundinis, a panoply of carbohydrate-active enzymes and secondary metabolites.</title>
        <authorList>
            <person name="Sorensen T."/>
            <person name="Petersen C."/>
            <person name="Muurmann A.T."/>
            <person name="Christiansen J.V."/>
            <person name="Brundto M.L."/>
            <person name="Overgaard C.K."/>
            <person name="Boysen A.T."/>
            <person name="Wollenberg R.D."/>
            <person name="Larsen T.O."/>
            <person name="Sorensen J.L."/>
            <person name="Nielsen K.L."/>
            <person name="Sondergaard T.E."/>
        </authorList>
    </citation>
    <scope>NUCLEOTIDE SEQUENCE [LARGE SCALE GENOMIC DNA]</scope>
    <source>
        <strain evidence="3 4">AAU 773</strain>
    </source>
</reference>
<dbReference type="EMBL" id="JAPCWZ010000009">
    <property type="protein sequence ID" value="KAK8851050.1"/>
    <property type="molecule type" value="Genomic_DNA"/>
</dbReference>
<feature type="region of interest" description="Disordered" evidence="1">
    <location>
        <begin position="25"/>
        <end position="57"/>
    </location>
</feature>
<feature type="region of interest" description="Disordered" evidence="1">
    <location>
        <begin position="252"/>
        <end position="381"/>
    </location>
</feature>
<keyword evidence="2" id="KW-1133">Transmembrane helix</keyword>
<organism evidence="3 4">
    <name type="scientific">Apiospora arundinis</name>
    <dbReference type="NCBI Taxonomy" id="335852"/>
    <lineage>
        <taxon>Eukaryota</taxon>
        <taxon>Fungi</taxon>
        <taxon>Dikarya</taxon>
        <taxon>Ascomycota</taxon>
        <taxon>Pezizomycotina</taxon>
        <taxon>Sordariomycetes</taxon>
        <taxon>Xylariomycetidae</taxon>
        <taxon>Amphisphaeriales</taxon>
        <taxon>Apiosporaceae</taxon>
        <taxon>Apiospora</taxon>
    </lineage>
</organism>
<keyword evidence="4" id="KW-1185">Reference proteome</keyword>
<feature type="compositionally biased region" description="Polar residues" evidence="1">
    <location>
        <begin position="153"/>
        <end position="169"/>
    </location>
</feature>
<feature type="compositionally biased region" description="Basic and acidic residues" evidence="1">
    <location>
        <begin position="35"/>
        <end position="53"/>
    </location>
</feature>
<protein>
    <submittedName>
        <fullName evidence="3">Uncharacterized protein</fullName>
    </submittedName>
</protein>
<feature type="region of interest" description="Disordered" evidence="1">
    <location>
        <begin position="153"/>
        <end position="177"/>
    </location>
</feature>
<keyword evidence="2" id="KW-0472">Membrane</keyword>
<evidence type="ECO:0000313" key="4">
    <source>
        <dbReference type="Proteomes" id="UP001390339"/>
    </source>
</evidence>
<gene>
    <name evidence="3" type="ORF">PGQ11_013529</name>
</gene>
<evidence type="ECO:0000256" key="1">
    <source>
        <dbReference type="SAM" id="MobiDB-lite"/>
    </source>
</evidence>
<dbReference type="Proteomes" id="UP001390339">
    <property type="component" value="Unassembled WGS sequence"/>
</dbReference>
<sequence>MPLLRRTPSDTSWWPVLSLKRGYNGTADDATGESGSEHEKESGVNGFKQEDSKAVSPTLTRTIATTAPLTSSDTLSSHTSATFPSSIVEPSTILSSTAMLPTPGTDEMITDKPLAPTSPSIYQAMAEASGFATASSPMIQRLPAASLLSSTLERTQANPTDSPTMSLPNSDHEHQSGLSPDEITIIVAVVVSFVVFLVLLAIAIHCAILRRRKQEALERARRIQARPPTSHLPPALKKPSISNLRVAVPTAAAHVSGEDEKGLDAEDDYDGDEGNHKSKRPTGEFRIVIRPPPGYRSPRSEVSIQGTYSHPPPLGSRGPSATTLNNNSPTAAVDGSVSTDPRQQHWSLNTENGSVFSGPTPKGLMNRLSLTTTESDDENED</sequence>
<name>A0ABR2HQA3_9PEZI</name>
<proteinExistence type="predicted"/>
<evidence type="ECO:0000256" key="2">
    <source>
        <dbReference type="SAM" id="Phobius"/>
    </source>
</evidence>
<comment type="caution">
    <text evidence="3">The sequence shown here is derived from an EMBL/GenBank/DDBJ whole genome shotgun (WGS) entry which is preliminary data.</text>
</comment>
<feature type="transmembrane region" description="Helical" evidence="2">
    <location>
        <begin position="185"/>
        <end position="209"/>
    </location>
</feature>
<evidence type="ECO:0000313" key="3">
    <source>
        <dbReference type="EMBL" id="KAK8851050.1"/>
    </source>
</evidence>
<keyword evidence="2" id="KW-0812">Transmembrane</keyword>
<feature type="region of interest" description="Disordered" evidence="1">
    <location>
        <begin position="222"/>
        <end position="241"/>
    </location>
</feature>
<feature type="compositionally biased region" description="Polar residues" evidence="1">
    <location>
        <begin position="319"/>
        <end position="357"/>
    </location>
</feature>